<feature type="transmembrane region" description="Helical" evidence="9">
    <location>
        <begin position="59"/>
        <end position="82"/>
    </location>
</feature>
<accession>A0A9D1MN37</accession>
<keyword evidence="8 9" id="KW-0472">Membrane</keyword>
<feature type="transmembrane region" description="Helical" evidence="9">
    <location>
        <begin position="20"/>
        <end position="47"/>
    </location>
</feature>
<protein>
    <submittedName>
        <fullName evidence="11">Amino acid ABC transporter permease</fullName>
    </submittedName>
</protein>
<sequence length="229" mass="24972">MQFDFSLISDAAATLGRAYGWTIFITVGALVIGIILGTLIAVCKVIPKTNIVAKILDKIVTVYVAIFRGTPLTVQLFIFYFIIFAKITFFNTNLHPYFIAVIGFGLNSAAYVSETIRAGILSVDKGQMEAGRALGLSYGKTMRSVIIPQAAKSIIPPLGNEAITLVKDTSVALVIGVSEFFTAIRSIVAASYNVLTPYIFAAIVYFVTVLIMTMLLNALEKRLRRSDNR</sequence>
<keyword evidence="3 9" id="KW-0813">Transport</keyword>
<gene>
    <name evidence="11" type="ORF">IAB07_06040</name>
</gene>
<dbReference type="InterPro" id="IPR000515">
    <property type="entry name" value="MetI-like"/>
</dbReference>
<comment type="caution">
    <text evidence="11">The sequence shown here is derived from an EMBL/GenBank/DDBJ whole genome shotgun (WGS) entry which is preliminary data.</text>
</comment>
<dbReference type="SUPFAM" id="SSF161098">
    <property type="entry name" value="MetI-like"/>
    <property type="match status" value="1"/>
</dbReference>
<evidence type="ECO:0000256" key="4">
    <source>
        <dbReference type="ARBA" id="ARBA00022475"/>
    </source>
</evidence>
<dbReference type="InterPro" id="IPR010065">
    <property type="entry name" value="AA_ABC_transptr_permease_3TM"/>
</dbReference>
<feature type="transmembrane region" description="Helical" evidence="9">
    <location>
        <begin position="94"/>
        <end position="112"/>
    </location>
</feature>
<evidence type="ECO:0000256" key="2">
    <source>
        <dbReference type="ARBA" id="ARBA00010072"/>
    </source>
</evidence>
<organism evidence="11 12">
    <name type="scientific">Candidatus Caccalectryoclostridium excrementigallinarum</name>
    <dbReference type="NCBI Taxonomy" id="2840710"/>
    <lineage>
        <taxon>Bacteria</taxon>
        <taxon>Bacillati</taxon>
        <taxon>Bacillota</taxon>
        <taxon>Clostridia</taxon>
        <taxon>Christensenellales</taxon>
        <taxon>Christensenellaceae</taxon>
        <taxon>Christensenellaceae incertae sedis</taxon>
        <taxon>Candidatus Caccalectryoclostridium</taxon>
    </lineage>
</organism>
<dbReference type="Proteomes" id="UP000824145">
    <property type="component" value="Unassembled WGS sequence"/>
</dbReference>
<dbReference type="CDD" id="cd06261">
    <property type="entry name" value="TM_PBP2"/>
    <property type="match status" value="1"/>
</dbReference>
<evidence type="ECO:0000256" key="9">
    <source>
        <dbReference type="RuleBase" id="RU363032"/>
    </source>
</evidence>
<dbReference type="EMBL" id="DVNJ01000032">
    <property type="protein sequence ID" value="HIU63309.1"/>
    <property type="molecule type" value="Genomic_DNA"/>
</dbReference>
<evidence type="ECO:0000313" key="11">
    <source>
        <dbReference type="EMBL" id="HIU63309.1"/>
    </source>
</evidence>
<keyword evidence="7 9" id="KW-1133">Transmembrane helix</keyword>
<evidence type="ECO:0000313" key="12">
    <source>
        <dbReference type="Proteomes" id="UP000824145"/>
    </source>
</evidence>
<evidence type="ECO:0000256" key="5">
    <source>
        <dbReference type="ARBA" id="ARBA00022692"/>
    </source>
</evidence>
<dbReference type="Gene3D" id="1.10.3720.10">
    <property type="entry name" value="MetI-like"/>
    <property type="match status" value="1"/>
</dbReference>
<name>A0A9D1MN37_9FIRM</name>
<dbReference type="GO" id="GO:0043190">
    <property type="term" value="C:ATP-binding cassette (ABC) transporter complex"/>
    <property type="evidence" value="ECO:0007669"/>
    <property type="project" value="InterPro"/>
</dbReference>
<dbReference type="Pfam" id="PF00528">
    <property type="entry name" value="BPD_transp_1"/>
    <property type="match status" value="1"/>
</dbReference>
<comment type="subcellular location">
    <subcellularLocation>
        <location evidence="1 9">Cell membrane</location>
        <topology evidence="1 9">Multi-pass membrane protein</topology>
    </subcellularLocation>
</comment>
<feature type="domain" description="ABC transmembrane type-1" evidence="10">
    <location>
        <begin position="19"/>
        <end position="216"/>
    </location>
</feature>
<dbReference type="PANTHER" id="PTHR30614:SF20">
    <property type="entry name" value="GLUTAMINE TRANSPORT SYSTEM PERMEASE PROTEIN GLNP"/>
    <property type="match status" value="1"/>
</dbReference>
<dbReference type="PANTHER" id="PTHR30614">
    <property type="entry name" value="MEMBRANE COMPONENT OF AMINO ACID ABC TRANSPORTER"/>
    <property type="match status" value="1"/>
</dbReference>
<proteinExistence type="inferred from homology"/>
<dbReference type="GO" id="GO:0006865">
    <property type="term" value="P:amino acid transport"/>
    <property type="evidence" value="ECO:0007669"/>
    <property type="project" value="UniProtKB-KW"/>
</dbReference>
<keyword evidence="5 9" id="KW-0812">Transmembrane</keyword>
<comment type="similarity">
    <text evidence="2">Belongs to the binding-protein-dependent transport system permease family. HisMQ subfamily.</text>
</comment>
<dbReference type="InterPro" id="IPR043429">
    <property type="entry name" value="ArtM/GltK/GlnP/TcyL/YhdX-like"/>
</dbReference>
<reference evidence="11" key="2">
    <citation type="journal article" date="2021" name="PeerJ">
        <title>Extensive microbial diversity within the chicken gut microbiome revealed by metagenomics and culture.</title>
        <authorList>
            <person name="Gilroy R."/>
            <person name="Ravi A."/>
            <person name="Getino M."/>
            <person name="Pursley I."/>
            <person name="Horton D.L."/>
            <person name="Alikhan N.F."/>
            <person name="Baker D."/>
            <person name="Gharbi K."/>
            <person name="Hall N."/>
            <person name="Watson M."/>
            <person name="Adriaenssens E.M."/>
            <person name="Foster-Nyarko E."/>
            <person name="Jarju S."/>
            <person name="Secka A."/>
            <person name="Antonio M."/>
            <person name="Oren A."/>
            <person name="Chaudhuri R.R."/>
            <person name="La Ragione R."/>
            <person name="Hildebrand F."/>
            <person name="Pallen M.J."/>
        </authorList>
    </citation>
    <scope>NUCLEOTIDE SEQUENCE</scope>
    <source>
        <strain evidence="11">9366</strain>
    </source>
</reference>
<evidence type="ECO:0000259" key="10">
    <source>
        <dbReference type="PROSITE" id="PS50928"/>
    </source>
</evidence>
<evidence type="ECO:0000256" key="7">
    <source>
        <dbReference type="ARBA" id="ARBA00022989"/>
    </source>
</evidence>
<dbReference type="NCBIfam" id="TIGR01726">
    <property type="entry name" value="HEQRo_perm_3TM"/>
    <property type="match status" value="1"/>
</dbReference>
<evidence type="ECO:0000256" key="8">
    <source>
        <dbReference type="ARBA" id="ARBA00023136"/>
    </source>
</evidence>
<reference evidence="11" key="1">
    <citation type="submission" date="2020-10" db="EMBL/GenBank/DDBJ databases">
        <authorList>
            <person name="Gilroy R."/>
        </authorList>
    </citation>
    <scope>NUCLEOTIDE SEQUENCE</scope>
    <source>
        <strain evidence="11">9366</strain>
    </source>
</reference>
<evidence type="ECO:0000256" key="6">
    <source>
        <dbReference type="ARBA" id="ARBA00022970"/>
    </source>
</evidence>
<evidence type="ECO:0000256" key="1">
    <source>
        <dbReference type="ARBA" id="ARBA00004651"/>
    </source>
</evidence>
<feature type="transmembrane region" description="Helical" evidence="9">
    <location>
        <begin position="171"/>
        <end position="192"/>
    </location>
</feature>
<feature type="transmembrane region" description="Helical" evidence="9">
    <location>
        <begin position="198"/>
        <end position="219"/>
    </location>
</feature>
<dbReference type="PROSITE" id="PS50928">
    <property type="entry name" value="ABC_TM1"/>
    <property type="match status" value="1"/>
</dbReference>
<dbReference type="InterPro" id="IPR035906">
    <property type="entry name" value="MetI-like_sf"/>
</dbReference>
<dbReference type="AlphaFoldDB" id="A0A9D1MN37"/>
<keyword evidence="4" id="KW-1003">Cell membrane</keyword>
<dbReference type="GO" id="GO:0022857">
    <property type="term" value="F:transmembrane transporter activity"/>
    <property type="evidence" value="ECO:0007669"/>
    <property type="project" value="InterPro"/>
</dbReference>
<evidence type="ECO:0000256" key="3">
    <source>
        <dbReference type="ARBA" id="ARBA00022448"/>
    </source>
</evidence>
<keyword evidence="6" id="KW-0029">Amino-acid transport</keyword>